<dbReference type="CDD" id="cd00887">
    <property type="entry name" value="MoeA"/>
    <property type="match status" value="1"/>
</dbReference>
<dbReference type="PANTHER" id="PTHR10192">
    <property type="entry name" value="MOLYBDOPTERIN BIOSYNTHESIS PROTEIN"/>
    <property type="match status" value="1"/>
</dbReference>
<comment type="similarity">
    <text evidence="3 7">Belongs to the MoeA family.</text>
</comment>
<gene>
    <name evidence="9" type="ORF">B4915_07200</name>
</gene>
<proteinExistence type="inferred from homology"/>
<dbReference type="OrthoDB" id="9804758at2"/>
<evidence type="ECO:0000256" key="7">
    <source>
        <dbReference type="RuleBase" id="RU365090"/>
    </source>
</evidence>
<dbReference type="Pfam" id="PF03454">
    <property type="entry name" value="MoeA_C"/>
    <property type="match status" value="1"/>
</dbReference>
<keyword evidence="10" id="KW-1185">Reference proteome</keyword>
<dbReference type="UniPathway" id="UPA00344"/>
<evidence type="ECO:0000259" key="8">
    <source>
        <dbReference type="SMART" id="SM00852"/>
    </source>
</evidence>
<sequence>MSTTVEAHRAWILGALEPLPVRSLPLAEAHGRTLAEEVRARNAIPLWDNSAMDGYALRAADVAGASAETPVELRLTGEVPAGSAEDPAIAPGEAVRIMTGAPLPGDADAVVPVEATQGRRGSGWDAGAWSDGAVRVLRAVGPGANVRRRGEDTPAGGRIAAAGSPLPAARLAALAAAGVERLRVRERPRVVVLATGSELRGPGEALRRGQIPESNSLLIAGLLRELGIDAVEVRRSADDAVSLAGTLRELGERCDAVVTTGGVGPGTHDVVRIAAEQEPGVRAVRVAMRPGQLQCAGRLAGGAFLFALPGNPVSAAVSFELFVRPALLAMQGRSDTGRLRLSARAAEGWRGAPGRLQVLPVVVSQGGDGLLCVPAVNLRGVSHAVGGHGGANGYALVEAERGDVASGEDVPVILVGA</sequence>
<dbReference type="SUPFAM" id="SSF63867">
    <property type="entry name" value="MoeA C-terminal domain-like"/>
    <property type="match status" value="1"/>
</dbReference>
<dbReference type="Pfam" id="PF00994">
    <property type="entry name" value="MoCF_biosynth"/>
    <property type="match status" value="1"/>
</dbReference>
<evidence type="ECO:0000256" key="1">
    <source>
        <dbReference type="ARBA" id="ARBA00002901"/>
    </source>
</evidence>
<dbReference type="GO" id="GO:0046872">
    <property type="term" value="F:metal ion binding"/>
    <property type="evidence" value="ECO:0007669"/>
    <property type="project" value="UniProtKB-UniRule"/>
</dbReference>
<comment type="pathway">
    <text evidence="2 7">Cofactor biosynthesis; molybdopterin biosynthesis.</text>
</comment>
<keyword evidence="7" id="KW-0479">Metal-binding</keyword>
<dbReference type="NCBIfam" id="NF045515">
    <property type="entry name" value="Glp_gephyrin"/>
    <property type="match status" value="1"/>
</dbReference>
<dbReference type="InterPro" id="IPR001453">
    <property type="entry name" value="MoaB/Mog_dom"/>
</dbReference>
<feature type="domain" description="MoaB/Mog" evidence="8">
    <location>
        <begin position="191"/>
        <end position="329"/>
    </location>
</feature>
<dbReference type="PANTHER" id="PTHR10192:SF5">
    <property type="entry name" value="GEPHYRIN"/>
    <property type="match status" value="1"/>
</dbReference>
<comment type="function">
    <text evidence="1 7">Catalyzes the insertion of molybdate into adenylated molybdopterin with the concomitant release of AMP.</text>
</comment>
<dbReference type="SMART" id="SM00852">
    <property type="entry name" value="MoCF_biosynth"/>
    <property type="match status" value="1"/>
</dbReference>
<evidence type="ECO:0000256" key="2">
    <source>
        <dbReference type="ARBA" id="ARBA00005046"/>
    </source>
</evidence>
<accession>A0A2S9QM65</accession>
<evidence type="ECO:0000256" key="3">
    <source>
        <dbReference type="ARBA" id="ARBA00010763"/>
    </source>
</evidence>
<dbReference type="InterPro" id="IPR005110">
    <property type="entry name" value="MoeA_linker/N"/>
</dbReference>
<dbReference type="RefSeq" id="WP_105805149.1">
    <property type="nucleotide sequence ID" value="NZ_MWZD01000017.1"/>
</dbReference>
<evidence type="ECO:0000256" key="4">
    <source>
        <dbReference type="ARBA" id="ARBA00022505"/>
    </source>
</evidence>
<dbReference type="Gene3D" id="3.40.980.10">
    <property type="entry name" value="MoaB/Mog-like domain"/>
    <property type="match status" value="1"/>
</dbReference>
<dbReference type="EMBL" id="MWZD01000017">
    <property type="protein sequence ID" value="PRI10683.1"/>
    <property type="molecule type" value="Genomic_DNA"/>
</dbReference>
<dbReference type="SUPFAM" id="SSF53218">
    <property type="entry name" value="Molybdenum cofactor biosynthesis proteins"/>
    <property type="match status" value="1"/>
</dbReference>
<dbReference type="Proteomes" id="UP000238650">
    <property type="component" value="Unassembled WGS sequence"/>
</dbReference>
<dbReference type="Gene3D" id="2.170.190.11">
    <property type="entry name" value="Molybdopterin biosynthesis moea protein, domain 3"/>
    <property type="match status" value="1"/>
</dbReference>
<reference evidence="9 10" key="1">
    <citation type="journal article" date="2017" name="New Microbes New Infect">
        <title>Genome sequence of 'Leucobacter massiliensis' sp. nov. isolated from human pharynx after travel to the 2014 Hajj.</title>
        <authorList>
            <person name="Leangapichart T."/>
            <person name="Gautret P."/>
            <person name="Nguyen T.T."/>
            <person name="Armstrong N."/>
            <person name="Rolain J.M."/>
        </authorList>
    </citation>
    <scope>NUCLEOTIDE SEQUENCE [LARGE SCALE GENOMIC DNA]</scope>
    <source>
        <strain evidence="9 10">122RC15</strain>
    </source>
</reference>
<dbReference type="Pfam" id="PF03453">
    <property type="entry name" value="MoeA_N"/>
    <property type="match status" value="1"/>
</dbReference>
<dbReference type="InterPro" id="IPR005111">
    <property type="entry name" value="MoeA_C_domain_IV"/>
</dbReference>
<dbReference type="SUPFAM" id="SSF63882">
    <property type="entry name" value="MoeA N-terminal region -like"/>
    <property type="match status" value="1"/>
</dbReference>
<organism evidence="9 10">
    <name type="scientific">Leucobacter massiliensis</name>
    <dbReference type="NCBI Taxonomy" id="1686285"/>
    <lineage>
        <taxon>Bacteria</taxon>
        <taxon>Bacillati</taxon>
        <taxon>Actinomycetota</taxon>
        <taxon>Actinomycetes</taxon>
        <taxon>Micrococcales</taxon>
        <taxon>Microbacteriaceae</taxon>
        <taxon>Leucobacter</taxon>
    </lineage>
</organism>
<dbReference type="AlphaFoldDB" id="A0A2S9QM65"/>
<evidence type="ECO:0000256" key="6">
    <source>
        <dbReference type="ARBA" id="ARBA00047317"/>
    </source>
</evidence>
<dbReference type="GO" id="GO:0061599">
    <property type="term" value="F:molybdopterin molybdotransferase activity"/>
    <property type="evidence" value="ECO:0007669"/>
    <property type="project" value="UniProtKB-UniRule"/>
</dbReference>
<dbReference type="EC" id="2.10.1.1" evidence="7"/>
<comment type="caution">
    <text evidence="9">The sequence shown here is derived from an EMBL/GenBank/DDBJ whole genome shotgun (WGS) entry which is preliminary data.</text>
</comment>
<keyword evidence="7" id="KW-0460">Magnesium</keyword>
<name>A0A2S9QM65_9MICO</name>
<dbReference type="InterPro" id="IPR036688">
    <property type="entry name" value="MoeA_C_domain_IV_sf"/>
</dbReference>
<dbReference type="GO" id="GO:0006777">
    <property type="term" value="P:Mo-molybdopterin cofactor biosynthetic process"/>
    <property type="evidence" value="ECO:0007669"/>
    <property type="project" value="UniProtKB-UniRule"/>
</dbReference>
<dbReference type="FunFam" id="2.170.190.11:FF:000001">
    <property type="entry name" value="Molybdopterin molybdenumtransferase"/>
    <property type="match status" value="1"/>
</dbReference>
<evidence type="ECO:0000313" key="9">
    <source>
        <dbReference type="EMBL" id="PRI10683.1"/>
    </source>
</evidence>
<dbReference type="GO" id="GO:0005829">
    <property type="term" value="C:cytosol"/>
    <property type="evidence" value="ECO:0007669"/>
    <property type="project" value="TreeGrafter"/>
</dbReference>
<dbReference type="Gene3D" id="2.40.340.10">
    <property type="entry name" value="MoeA, C-terminal, domain IV"/>
    <property type="match status" value="1"/>
</dbReference>
<dbReference type="InterPro" id="IPR036425">
    <property type="entry name" value="MoaB/Mog-like_dom_sf"/>
</dbReference>
<keyword evidence="7 9" id="KW-0808">Transferase</keyword>
<dbReference type="Gene3D" id="3.90.105.10">
    <property type="entry name" value="Molybdopterin biosynthesis moea protein, domain 2"/>
    <property type="match status" value="1"/>
</dbReference>
<comment type="cofactor">
    <cofactor evidence="7">
        <name>Mg(2+)</name>
        <dbReference type="ChEBI" id="CHEBI:18420"/>
    </cofactor>
</comment>
<dbReference type="InterPro" id="IPR036135">
    <property type="entry name" value="MoeA_linker/N_sf"/>
</dbReference>
<evidence type="ECO:0000313" key="10">
    <source>
        <dbReference type="Proteomes" id="UP000238650"/>
    </source>
</evidence>
<dbReference type="InterPro" id="IPR038987">
    <property type="entry name" value="MoeA-like"/>
</dbReference>
<protein>
    <recommendedName>
        <fullName evidence="7">Molybdopterin molybdenumtransferase</fullName>
        <ecNumber evidence="7">2.10.1.1</ecNumber>
    </recommendedName>
</protein>
<keyword evidence="5 7" id="KW-0501">Molybdenum cofactor biosynthesis</keyword>
<evidence type="ECO:0000256" key="5">
    <source>
        <dbReference type="ARBA" id="ARBA00023150"/>
    </source>
</evidence>
<comment type="catalytic activity">
    <reaction evidence="6">
        <text>adenylyl-molybdopterin + molybdate = Mo-molybdopterin + AMP + H(+)</text>
        <dbReference type="Rhea" id="RHEA:35047"/>
        <dbReference type="ChEBI" id="CHEBI:15378"/>
        <dbReference type="ChEBI" id="CHEBI:36264"/>
        <dbReference type="ChEBI" id="CHEBI:62727"/>
        <dbReference type="ChEBI" id="CHEBI:71302"/>
        <dbReference type="ChEBI" id="CHEBI:456215"/>
        <dbReference type="EC" id="2.10.1.1"/>
    </reaction>
</comment>
<keyword evidence="4 7" id="KW-0500">Molybdenum</keyword>